<dbReference type="SUPFAM" id="SSF48498">
    <property type="entry name" value="Tetracyclin repressor-like, C-terminal domain"/>
    <property type="match status" value="1"/>
</dbReference>
<evidence type="ECO:0000256" key="5">
    <source>
        <dbReference type="SAM" id="MobiDB-lite"/>
    </source>
</evidence>
<evidence type="ECO:0000256" key="2">
    <source>
        <dbReference type="ARBA" id="ARBA00023125"/>
    </source>
</evidence>
<feature type="DNA-binding region" description="H-T-H motif" evidence="4">
    <location>
        <begin position="70"/>
        <end position="89"/>
    </location>
</feature>
<keyword evidence="1" id="KW-0805">Transcription regulation</keyword>
<dbReference type="PROSITE" id="PS50977">
    <property type="entry name" value="HTH_TETR_2"/>
    <property type="match status" value="1"/>
</dbReference>
<feature type="region of interest" description="Disordered" evidence="5">
    <location>
        <begin position="1"/>
        <end position="42"/>
    </location>
</feature>
<keyword evidence="2 4" id="KW-0238">DNA-binding</keyword>
<feature type="domain" description="HTH tetR-type" evidence="6">
    <location>
        <begin position="48"/>
        <end position="107"/>
    </location>
</feature>
<proteinExistence type="predicted"/>
<accession>A0ABP6XBN5</accession>
<evidence type="ECO:0000256" key="4">
    <source>
        <dbReference type="PROSITE-ProRule" id="PRU00335"/>
    </source>
</evidence>
<gene>
    <name evidence="7" type="ORF">GCM10022222_54340</name>
</gene>
<dbReference type="SUPFAM" id="SSF46689">
    <property type="entry name" value="Homeodomain-like"/>
    <property type="match status" value="1"/>
</dbReference>
<reference evidence="8" key="1">
    <citation type="journal article" date="2019" name="Int. J. Syst. Evol. Microbiol.">
        <title>The Global Catalogue of Microorganisms (GCM) 10K type strain sequencing project: providing services to taxonomists for standard genome sequencing and annotation.</title>
        <authorList>
            <consortium name="The Broad Institute Genomics Platform"/>
            <consortium name="The Broad Institute Genome Sequencing Center for Infectious Disease"/>
            <person name="Wu L."/>
            <person name="Ma J."/>
        </authorList>
    </citation>
    <scope>NUCLEOTIDE SEQUENCE [LARGE SCALE GENOMIC DNA]</scope>
    <source>
        <strain evidence="8">JCM 16898</strain>
    </source>
</reference>
<comment type="caution">
    <text evidence="7">The sequence shown here is derived from an EMBL/GenBank/DDBJ whole genome shotgun (WGS) entry which is preliminary data.</text>
</comment>
<dbReference type="Pfam" id="PF00440">
    <property type="entry name" value="TetR_N"/>
    <property type="match status" value="1"/>
</dbReference>
<dbReference type="EMBL" id="BAAAZN010000012">
    <property type="protein sequence ID" value="GAA3563672.1"/>
    <property type="molecule type" value="Genomic_DNA"/>
</dbReference>
<dbReference type="InterPro" id="IPR001647">
    <property type="entry name" value="HTH_TetR"/>
</dbReference>
<dbReference type="InterPro" id="IPR050109">
    <property type="entry name" value="HTH-type_TetR-like_transc_reg"/>
</dbReference>
<dbReference type="PANTHER" id="PTHR30055:SF234">
    <property type="entry name" value="HTH-TYPE TRANSCRIPTIONAL REGULATOR BETI"/>
    <property type="match status" value="1"/>
</dbReference>
<dbReference type="Pfam" id="PF21597">
    <property type="entry name" value="TetR_C_43"/>
    <property type="match status" value="1"/>
</dbReference>
<dbReference type="Gene3D" id="1.10.357.10">
    <property type="entry name" value="Tetracycline Repressor, domain 2"/>
    <property type="match status" value="1"/>
</dbReference>
<dbReference type="Proteomes" id="UP001500689">
    <property type="component" value="Unassembled WGS sequence"/>
</dbReference>
<keyword evidence="8" id="KW-1185">Reference proteome</keyword>
<evidence type="ECO:0000313" key="7">
    <source>
        <dbReference type="EMBL" id="GAA3563672.1"/>
    </source>
</evidence>
<evidence type="ECO:0000259" key="6">
    <source>
        <dbReference type="PROSITE" id="PS50977"/>
    </source>
</evidence>
<organism evidence="7 8">
    <name type="scientific">Amycolatopsis ultiminotia</name>
    <dbReference type="NCBI Taxonomy" id="543629"/>
    <lineage>
        <taxon>Bacteria</taxon>
        <taxon>Bacillati</taxon>
        <taxon>Actinomycetota</taxon>
        <taxon>Actinomycetes</taxon>
        <taxon>Pseudonocardiales</taxon>
        <taxon>Pseudonocardiaceae</taxon>
        <taxon>Amycolatopsis</taxon>
    </lineage>
</organism>
<protein>
    <submittedName>
        <fullName evidence="7">TetR/AcrR family transcriptional regulator</fullName>
    </submittedName>
</protein>
<name>A0ABP6XBN5_9PSEU</name>
<dbReference type="InterPro" id="IPR049445">
    <property type="entry name" value="TetR_SbtR-like_C"/>
</dbReference>
<evidence type="ECO:0000256" key="1">
    <source>
        <dbReference type="ARBA" id="ARBA00023015"/>
    </source>
</evidence>
<sequence>MRGGRGRPPSSTVESAARRRAVPGSLPATAALPSGAVTEQKPLRADARRNRARVLEAAESVFAAKGTGAPTEEVARAARVGVGTVFRHFPTKEALLEAVLFARLDRFAGEAETVVAHDSADPGAAFFTFLASWIEMSSAKNAYFEALSAAGVRVPSARSAVGARLLDSLGVLLRRAQAHGAVRADLTVTELVSVIIGTAKAAEHAGTEPARRERIISILFDGLRESGRVSGG</sequence>
<keyword evidence="3" id="KW-0804">Transcription</keyword>
<dbReference type="PANTHER" id="PTHR30055">
    <property type="entry name" value="HTH-TYPE TRANSCRIPTIONAL REGULATOR RUTR"/>
    <property type="match status" value="1"/>
</dbReference>
<evidence type="ECO:0000313" key="8">
    <source>
        <dbReference type="Proteomes" id="UP001500689"/>
    </source>
</evidence>
<dbReference type="InterPro" id="IPR009057">
    <property type="entry name" value="Homeodomain-like_sf"/>
</dbReference>
<dbReference type="PRINTS" id="PR00455">
    <property type="entry name" value="HTHTETR"/>
</dbReference>
<dbReference type="InterPro" id="IPR036271">
    <property type="entry name" value="Tet_transcr_reg_TetR-rel_C_sf"/>
</dbReference>
<evidence type="ECO:0000256" key="3">
    <source>
        <dbReference type="ARBA" id="ARBA00023163"/>
    </source>
</evidence>